<dbReference type="EMBL" id="MNZM01000002">
    <property type="protein sequence ID" value="OIP86774.1"/>
    <property type="molecule type" value="Genomic_DNA"/>
</dbReference>
<evidence type="ECO:0000256" key="1">
    <source>
        <dbReference type="SAM" id="Phobius"/>
    </source>
</evidence>
<name>A0A1J5I311_9BACT</name>
<feature type="transmembrane region" description="Helical" evidence="1">
    <location>
        <begin position="451"/>
        <end position="473"/>
    </location>
</feature>
<evidence type="ECO:0000313" key="3">
    <source>
        <dbReference type="Proteomes" id="UP000183758"/>
    </source>
</evidence>
<dbReference type="Proteomes" id="UP000183758">
    <property type="component" value="Unassembled WGS sequence"/>
</dbReference>
<evidence type="ECO:0000313" key="2">
    <source>
        <dbReference type="EMBL" id="OIP86774.1"/>
    </source>
</evidence>
<feature type="transmembrane region" description="Helical" evidence="1">
    <location>
        <begin position="335"/>
        <end position="355"/>
    </location>
</feature>
<keyword evidence="1" id="KW-0472">Membrane</keyword>
<feature type="transmembrane region" description="Helical" evidence="1">
    <location>
        <begin position="76"/>
        <end position="95"/>
    </location>
</feature>
<feature type="transmembrane region" description="Helical" evidence="1">
    <location>
        <begin position="261"/>
        <end position="278"/>
    </location>
</feature>
<gene>
    <name evidence="2" type="ORF">AUK04_00150</name>
</gene>
<sequence length="636" mass="75025">MIFLYGLFLIGITVWSYGLIDINLTLFNNHYWEVFRQWIIQLGYFNRQTNVYVYIGIIIGLFAFYWYFYKYGKKTNPLLVGFIVGSILLFAYPALSHDLFNYIFDAKIVTTYHQNPYFLTPEHFRGDPWLRFMHWTHRTYPYGPTFILFTLIPSFLAMGKFILNYFLFKLLFISSYWLAIFFLNKKNKHWAMIFATQPLILMEGLVNSHNDLIGLSLAVVGVCLLLDNYNTLFSRLILIFSAGIKYITFPLVFVQTKNTKLNNLVFLSFIGPLFYLSFTREIHPWYFLSIFAFLPFFTKIILDFSIFFFGLLISNISFIHFGVMNIEDQLIEKNIILLVFFMLNAWFLFVKYYIFKKSSEFNKLVAYGLIILLAAISHLFMLLKTVPFSSLQIQQLLLSDIKLTIYIVPVLFIISIGLFLCIRRIPFILKIGISILLISLDYFLVHTRLFSVEYVVIFPIIICVEIFLIVVSYKKPRFITSYRINPVLQFGVFFIIFLTASVGLFHYFSTDFGIKTLYYQKAIADAIDEHKHTWEYNKIQNKKEYDKTNLISIKVFPKEQNISGISYLLKKDHNLQVRDRGLTYIICYDLVCKQKFYMDGILKRGDLFPPEENKISFDEIFTIYEVPGKVEVFGYR</sequence>
<dbReference type="Pfam" id="PF26314">
    <property type="entry name" value="MptA_B_family"/>
    <property type="match status" value="1"/>
</dbReference>
<comment type="caution">
    <text evidence="2">The sequence shown here is derived from an EMBL/GenBank/DDBJ whole genome shotgun (WGS) entry which is preliminary data.</text>
</comment>
<feature type="transmembrane region" description="Helical" evidence="1">
    <location>
        <begin position="284"/>
        <end position="301"/>
    </location>
</feature>
<feature type="transmembrane region" description="Helical" evidence="1">
    <location>
        <begin position="403"/>
        <end position="422"/>
    </location>
</feature>
<feature type="transmembrane region" description="Helical" evidence="1">
    <location>
        <begin position="139"/>
        <end position="158"/>
    </location>
</feature>
<keyword evidence="1" id="KW-0812">Transmembrane</keyword>
<reference evidence="2 3" key="1">
    <citation type="journal article" date="2016" name="Environ. Microbiol.">
        <title>Genomic resolution of a cold subsurface aquifer community provides metabolic insights for novel microbes adapted to high CO concentrations.</title>
        <authorList>
            <person name="Probst A.J."/>
            <person name="Castelle C.J."/>
            <person name="Singh A."/>
            <person name="Brown C.T."/>
            <person name="Anantharaman K."/>
            <person name="Sharon I."/>
            <person name="Hug L.A."/>
            <person name="Burstein D."/>
            <person name="Emerson J.B."/>
            <person name="Thomas B.C."/>
            <person name="Banfield J.F."/>
        </authorList>
    </citation>
    <scope>NUCLEOTIDE SEQUENCE [LARGE SCALE GENOMIC DNA]</scope>
    <source>
        <strain evidence="2">CG2_30_33_16</strain>
    </source>
</reference>
<keyword evidence="1" id="KW-1133">Transmembrane helix</keyword>
<feature type="transmembrane region" description="Helical" evidence="1">
    <location>
        <begin position="485"/>
        <end position="508"/>
    </location>
</feature>
<feature type="transmembrane region" description="Helical" evidence="1">
    <location>
        <begin position="306"/>
        <end position="323"/>
    </location>
</feature>
<feature type="transmembrane region" description="Helical" evidence="1">
    <location>
        <begin position="236"/>
        <end position="254"/>
    </location>
</feature>
<proteinExistence type="predicted"/>
<feature type="transmembrane region" description="Helical" evidence="1">
    <location>
        <begin position="427"/>
        <end position="445"/>
    </location>
</feature>
<feature type="transmembrane region" description="Helical" evidence="1">
    <location>
        <begin position="364"/>
        <end position="383"/>
    </location>
</feature>
<organism evidence="2 3">
    <name type="scientific">Candidatus Roizmanbacteria bacterium CG2_30_33_16</name>
    <dbReference type="NCBI Taxonomy" id="1805340"/>
    <lineage>
        <taxon>Bacteria</taxon>
        <taxon>Candidatus Roizmaniibacteriota</taxon>
    </lineage>
</organism>
<feature type="transmembrane region" description="Helical" evidence="1">
    <location>
        <begin position="51"/>
        <end position="69"/>
    </location>
</feature>
<dbReference type="AlphaFoldDB" id="A0A1J5I311"/>
<feature type="transmembrane region" description="Helical" evidence="1">
    <location>
        <begin position="165"/>
        <end position="183"/>
    </location>
</feature>
<protein>
    <submittedName>
        <fullName evidence="2">Uncharacterized protein</fullName>
    </submittedName>
</protein>
<accession>A0A1J5I311</accession>